<evidence type="ECO:0000313" key="2">
    <source>
        <dbReference type="EMBL" id="CAE0281119.1"/>
    </source>
</evidence>
<dbReference type="InterPro" id="IPR036045">
    <property type="entry name" value="Sec1-like_sf"/>
</dbReference>
<dbReference type="SUPFAM" id="SSF56815">
    <property type="entry name" value="Sec1/munc18-like (SM) proteins"/>
    <property type="match status" value="1"/>
</dbReference>
<dbReference type="InterPro" id="IPR043127">
    <property type="entry name" value="Sec-1-like_dom3a"/>
</dbReference>
<dbReference type="InterPro" id="IPR001619">
    <property type="entry name" value="Sec1-like"/>
</dbReference>
<protein>
    <recommendedName>
        <fullName evidence="3">Sec1-like protein</fullName>
    </recommendedName>
</protein>
<gene>
    <name evidence="2" type="ORF">SELO1098_LOCUS9953</name>
</gene>
<name>A0A7S3M4C1_9STRA</name>
<dbReference type="EMBL" id="HBIC01020072">
    <property type="protein sequence ID" value="CAE0281119.1"/>
    <property type="molecule type" value="Transcribed_RNA"/>
</dbReference>
<evidence type="ECO:0000256" key="1">
    <source>
        <dbReference type="ARBA" id="ARBA00009884"/>
    </source>
</evidence>
<dbReference type="PANTHER" id="PTHR11679">
    <property type="entry name" value="VESICLE PROTEIN SORTING-ASSOCIATED"/>
    <property type="match status" value="1"/>
</dbReference>
<dbReference type="InterPro" id="IPR043154">
    <property type="entry name" value="Sec-1-like_dom1"/>
</dbReference>
<accession>A0A7S3M4C1</accession>
<dbReference type="Gene3D" id="3.40.50.1910">
    <property type="match status" value="1"/>
</dbReference>
<dbReference type="PIRSF" id="PIRSF005715">
    <property type="entry name" value="VPS45_Sec1"/>
    <property type="match status" value="1"/>
</dbReference>
<comment type="similarity">
    <text evidence="1">Belongs to the STXBP/unc-18/SEC1 family.</text>
</comment>
<dbReference type="Pfam" id="PF00995">
    <property type="entry name" value="Sec1"/>
    <property type="match status" value="1"/>
</dbReference>
<reference evidence="2" key="1">
    <citation type="submission" date="2021-01" db="EMBL/GenBank/DDBJ databases">
        <authorList>
            <person name="Corre E."/>
            <person name="Pelletier E."/>
            <person name="Niang G."/>
            <person name="Scheremetjew M."/>
            <person name="Finn R."/>
            <person name="Kale V."/>
            <person name="Holt S."/>
            <person name="Cochrane G."/>
            <person name="Meng A."/>
            <person name="Brown T."/>
            <person name="Cohen L."/>
        </authorList>
    </citation>
    <scope>NUCLEOTIDE SEQUENCE</scope>
    <source>
        <strain evidence="2">CCAP 955/1</strain>
    </source>
</reference>
<dbReference type="Gene3D" id="1.25.40.60">
    <property type="match status" value="1"/>
</dbReference>
<sequence>MAAKGGAAMEDTPKSMREIVQKKFVDEVIGIAAGWKVLVMDEHATRVISAALTMYDIMERRVTLVEQLAKNRQPFPDMDVIYLAAPTLESVRRISSDFESRAKAKYGNVHIFFIDTAPNEVFSAIQQNALLVSKVKTFKEISLDFIAAENNVFHFDSSDCLEKLYGTVKDSAYPTMLGKKLANLCITLNEHPSIRFQGSSAYAREIATVLHQTILQYKRTNATFWTYGDDHIHHERERAQILILDRSFDCLSPLMHEYTYQAMANDLLDVTEGVINYKTTTNKGSEQEKQGLLNENDEFWTELRHSHIAKVIEVIKERMNDIIQNNSGAALAKKSGADLDITTMAAAVKKLPEYTQTMTKLGQHVAIAQQCMDAFGKQGLLDLSQTEQTISTGLDEDGKEVKGAKLLALVTEQLRKNMSKELRTRLLAIYYVSQRNVPGSDEFIQQAFAAARLSQSEISVISNFGRLMGPPEVTSNTQVAKAGGMMSSFFGGKAAKHAPTAEGEYADTRHVCLLKSLLEQLMSNSLPVDKFPAMGPAPANSSKSEAKSVRRFGATSKFGKKDNVQLSGVRYIVFIAGGLAYPEMRVANELMQKESREVIIGGSHLINPDTYLVDVGALNTSRSNNL</sequence>
<dbReference type="GO" id="GO:0016192">
    <property type="term" value="P:vesicle-mediated transport"/>
    <property type="evidence" value="ECO:0007669"/>
    <property type="project" value="InterPro"/>
</dbReference>
<dbReference type="Gene3D" id="3.40.50.2060">
    <property type="match status" value="1"/>
</dbReference>
<evidence type="ECO:0008006" key="3">
    <source>
        <dbReference type="Google" id="ProtNLM"/>
    </source>
</evidence>
<dbReference type="Gene3D" id="3.90.830.10">
    <property type="entry name" value="Syntaxin Binding Protein 1, Chain A, domain 2"/>
    <property type="match status" value="1"/>
</dbReference>
<organism evidence="2">
    <name type="scientific">Spumella elongata</name>
    <dbReference type="NCBI Taxonomy" id="89044"/>
    <lineage>
        <taxon>Eukaryota</taxon>
        <taxon>Sar</taxon>
        <taxon>Stramenopiles</taxon>
        <taxon>Ochrophyta</taxon>
        <taxon>Chrysophyceae</taxon>
        <taxon>Chromulinales</taxon>
        <taxon>Chromulinaceae</taxon>
        <taxon>Spumella</taxon>
    </lineage>
</organism>
<dbReference type="AlphaFoldDB" id="A0A7S3M4C1"/>
<dbReference type="InterPro" id="IPR027482">
    <property type="entry name" value="Sec1-like_dom2"/>
</dbReference>
<proteinExistence type="inferred from homology"/>